<sequence length="431" mass="49284">MSCPKFYPERGSDRRPTEIFLGLITSLYCRVIGTARAVKEQAEEVLFWVKADEVFDVARATGDESILSFETLKLNFTGQIYESIRAQFSWAVDSWRELGYEEKHGQPWVQIWNQPSNYNNPPPQPAYNQARIVLKKYEPRLSDPAVGTRARYNEQWDSYQREPKADPFELDFRTQAYVPEREDEEAIRRSEEELLRTANMNQTHPLNWDFATEVRKRERQLSEAPTNKTPFIAQPQYGEITPPFGWASPSGEEEEEDESLTPFRMPIGRVFEKKDPHFWDKALQGRDDIWDNPRSPEYRSWDHEYYNPPSPRTVPSPLAPPKTPTVYFPPPVSPPYSAPTSPPRLTLGSLMEQQRQAAVLNSKKTFQPARASRPSSSASSRTPSLSASWLSATPSPRTRASSIMSPSTYLSPSTVLPKSGCSSRSPTPFFH</sequence>
<feature type="compositionally biased region" description="Polar residues" evidence="1">
    <location>
        <begin position="389"/>
        <end position="431"/>
    </location>
</feature>
<proteinExistence type="predicted"/>
<protein>
    <submittedName>
        <fullName evidence="2">Uncharacterized protein</fullName>
    </submittedName>
</protein>
<accession>A0AAN6S6V4</accession>
<dbReference type="Proteomes" id="UP001303473">
    <property type="component" value="Unassembled WGS sequence"/>
</dbReference>
<dbReference type="AlphaFoldDB" id="A0AAN6S6V4"/>
<evidence type="ECO:0000313" key="2">
    <source>
        <dbReference type="EMBL" id="KAK3942649.1"/>
    </source>
</evidence>
<name>A0AAN6S6V4_9PEZI</name>
<feature type="compositionally biased region" description="Low complexity" evidence="1">
    <location>
        <begin position="368"/>
        <end position="388"/>
    </location>
</feature>
<feature type="compositionally biased region" description="Pro residues" evidence="1">
    <location>
        <begin position="308"/>
        <end position="342"/>
    </location>
</feature>
<feature type="region of interest" description="Disordered" evidence="1">
    <location>
        <begin position="300"/>
        <end position="431"/>
    </location>
</feature>
<reference evidence="3" key="1">
    <citation type="journal article" date="2023" name="Mol. Phylogenet. Evol.">
        <title>Genome-scale phylogeny and comparative genomics of the fungal order Sordariales.</title>
        <authorList>
            <person name="Hensen N."/>
            <person name="Bonometti L."/>
            <person name="Westerberg I."/>
            <person name="Brannstrom I.O."/>
            <person name="Guillou S."/>
            <person name="Cros-Aarteil S."/>
            <person name="Calhoun S."/>
            <person name="Haridas S."/>
            <person name="Kuo A."/>
            <person name="Mondo S."/>
            <person name="Pangilinan J."/>
            <person name="Riley R."/>
            <person name="LaButti K."/>
            <person name="Andreopoulos B."/>
            <person name="Lipzen A."/>
            <person name="Chen C."/>
            <person name="Yan M."/>
            <person name="Daum C."/>
            <person name="Ng V."/>
            <person name="Clum A."/>
            <person name="Steindorff A."/>
            <person name="Ohm R.A."/>
            <person name="Martin F."/>
            <person name="Silar P."/>
            <person name="Natvig D.O."/>
            <person name="Lalanne C."/>
            <person name="Gautier V."/>
            <person name="Ament-Velasquez S.L."/>
            <person name="Kruys A."/>
            <person name="Hutchinson M.I."/>
            <person name="Powell A.J."/>
            <person name="Barry K."/>
            <person name="Miller A.N."/>
            <person name="Grigoriev I.V."/>
            <person name="Debuchy R."/>
            <person name="Gladieux P."/>
            <person name="Hiltunen Thoren M."/>
            <person name="Johannesson H."/>
        </authorList>
    </citation>
    <scope>NUCLEOTIDE SEQUENCE [LARGE SCALE GENOMIC DNA]</scope>
    <source>
        <strain evidence="3">CBS 340.73</strain>
    </source>
</reference>
<evidence type="ECO:0000313" key="3">
    <source>
        <dbReference type="Proteomes" id="UP001303473"/>
    </source>
</evidence>
<dbReference type="EMBL" id="MU853772">
    <property type="protein sequence ID" value="KAK3942649.1"/>
    <property type="molecule type" value="Genomic_DNA"/>
</dbReference>
<comment type="caution">
    <text evidence="2">The sequence shown here is derived from an EMBL/GenBank/DDBJ whole genome shotgun (WGS) entry which is preliminary data.</text>
</comment>
<organism evidence="2 3">
    <name type="scientific">Diplogelasinospora grovesii</name>
    <dbReference type="NCBI Taxonomy" id="303347"/>
    <lineage>
        <taxon>Eukaryota</taxon>
        <taxon>Fungi</taxon>
        <taxon>Dikarya</taxon>
        <taxon>Ascomycota</taxon>
        <taxon>Pezizomycotina</taxon>
        <taxon>Sordariomycetes</taxon>
        <taxon>Sordariomycetidae</taxon>
        <taxon>Sordariales</taxon>
        <taxon>Diplogelasinosporaceae</taxon>
        <taxon>Diplogelasinospora</taxon>
    </lineage>
</organism>
<keyword evidence="3" id="KW-1185">Reference proteome</keyword>
<gene>
    <name evidence="2" type="ORF">QBC46DRAFT_406164</name>
</gene>
<evidence type="ECO:0000256" key="1">
    <source>
        <dbReference type="SAM" id="MobiDB-lite"/>
    </source>
</evidence>